<name>A7ICX4_XANP2</name>
<keyword evidence="3" id="KW-1185">Reference proteome</keyword>
<dbReference type="eggNOG" id="ENOG503390Z">
    <property type="taxonomic scope" value="Bacteria"/>
</dbReference>
<sequence length="131" mass="12615">MLKPLIIAASLLAAAPALAQAPAESGHAHGAQKGPHGGALEDIAGVHAEIEVSGKTLTVHVLDGAGKGVDTAGFTGSAMLVLGGARQTVALKPAGETLVGEAGAPIAAGTAVTLVLKTAAGKSGQAKFTTH</sequence>
<protein>
    <submittedName>
        <fullName evidence="2">Uncharacterized protein</fullName>
    </submittedName>
</protein>
<evidence type="ECO:0000313" key="3">
    <source>
        <dbReference type="Proteomes" id="UP000002417"/>
    </source>
</evidence>
<dbReference type="EMBL" id="CP000781">
    <property type="protein sequence ID" value="ABS65867.1"/>
    <property type="molecule type" value="Genomic_DNA"/>
</dbReference>
<gene>
    <name evidence="2" type="ordered locus">Xaut_0613</name>
</gene>
<feature type="chain" id="PRO_5002707803" evidence="1">
    <location>
        <begin position="20"/>
        <end position="131"/>
    </location>
</feature>
<dbReference type="KEGG" id="xau:Xaut_0613"/>
<organism evidence="2 3">
    <name type="scientific">Xanthobacter autotrophicus (strain ATCC BAA-1158 / Py2)</name>
    <dbReference type="NCBI Taxonomy" id="78245"/>
    <lineage>
        <taxon>Bacteria</taxon>
        <taxon>Pseudomonadati</taxon>
        <taxon>Pseudomonadota</taxon>
        <taxon>Alphaproteobacteria</taxon>
        <taxon>Hyphomicrobiales</taxon>
        <taxon>Xanthobacteraceae</taxon>
        <taxon>Xanthobacter</taxon>
    </lineage>
</organism>
<dbReference type="AlphaFoldDB" id="A7ICX4"/>
<evidence type="ECO:0000313" key="2">
    <source>
        <dbReference type="EMBL" id="ABS65867.1"/>
    </source>
</evidence>
<feature type="signal peptide" evidence="1">
    <location>
        <begin position="1"/>
        <end position="19"/>
    </location>
</feature>
<dbReference type="OrthoDB" id="7933680at2"/>
<proteinExistence type="predicted"/>
<evidence type="ECO:0000256" key="1">
    <source>
        <dbReference type="SAM" id="SignalP"/>
    </source>
</evidence>
<dbReference type="PhylomeDB" id="A7ICX4"/>
<accession>A7ICX4</accession>
<dbReference type="Proteomes" id="UP000002417">
    <property type="component" value="Chromosome"/>
</dbReference>
<reference evidence="2 3" key="1">
    <citation type="submission" date="2007-07" db="EMBL/GenBank/DDBJ databases">
        <title>Complete sequence of chromosome of Xanthobacter autotrophicus Py2.</title>
        <authorList>
            <consortium name="US DOE Joint Genome Institute"/>
            <person name="Copeland A."/>
            <person name="Lucas S."/>
            <person name="Lapidus A."/>
            <person name="Barry K."/>
            <person name="Glavina del Rio T."/>
            <person name="Hammon N."/>
            <person name="Israni S."/>
            <person name="Dalin E."/>
            <person name="Tice H."/>
            <person name="Pitluck S."/>
            <person name="Sims D."/>
            <person name="Brettin T."/>
            <person name="Bruce D."/>
            <person name="Detter J.C."/>
            <person name="Han C."/>
            <person name="Tapia R."/>
            <person name="Brainard J."/>
            <person name="Schmutz J."/>
            <person name="Larimer F."/>
            <person name="Land M."/>
            <person name="Hauser L."/>
            <person name="Kyrpides N."/>
            <person name="Kim E."/>
            <person name="Ensigns S.A."/>
            <person name="Richardson P."/>
        </authorList>
    </citation>
    <scope>NUCLEOTIDE SEQUENCE [LARGE SCALE GENOMIC DNA]</scope>
    <source>
        <strain evidence="3">ATCC BAA-1158 / Py2</strain>
    </source>
</reference>
<keyword evidence="1" id="KW-0732">Signal</keyword>
<dbReference type="STRING" id="78245.Xaut_0613"/>
<dbReference type="HOGENOM" id="CLU_156583_0_0_5"/>